<keyword evidence="1" id="KW-0812">Transmembrane</keyword>
<keyword evidence="1" id="KW-0472">Membrane</keyword>
<organism evidence="2">
    <name type="scientific">Thiolapillus brandeum</name>
    <dbReference type="NCBI Taxonomy" id="1076588"/>
    <lineage>
        <taxon>Bacteria</taxon>
        <taxon>Pseudomonadati</taxon>
        <taxon>Pseudomonadota</taxon>
        <taxon>Gammaproteobacteria</taxon>
        <taxon>Chromatiales</taxon>
        <taxon>Sedimenticolaceae</taxon>
        <taxon>Thiolapillus</taxon>
    </lineage>
</organism>
<evidence type="ECO:0000313" key="2">
    <source>
        <dbReference type="EMBL" id="HDK37913.1"/>
    </source>
</evidence>
<protein>
    <submittedName>
        <fullName evidence="2">Uncharacterized protein</fullName>
    </submittedName>
</protein>
<evidence type="ECO:0000256" key="1">
    <source>
        <dbReference type="SAM" id="Phobius"/>
    </source>
</evidence>
<gene>
    <name evidence="2" type="ORF">ENG92_02710</name>
</gene>
<dbReference type="AlphaFoldDB" id="A0A831NS30"/>
<name>A0A831NS30_9GAMM</name>
<reference evidence="2" key="1">
    <citation type="journal article" date="2020" name="mSystems">
        <title>Genome- and Community-Level Interaction Insights into Carbon Utilization and Element Cycling Functions of Hydrothermarchaeota in Hydrothermal Sediment.</title>
        <authorList>
            <person name="Zhou Z."/>
            <person name="Liu Y."/>
            <person name="Xu W."/>
            <person name="Pan J."/>
            <person name="Luo Z.H."/>
            <person name="Li M."/>
        </authorList>
    </citation>
    <scope>NUCLEOTIDE SEQUENCE [LARGE SCALE GENOMIC DNA]</scope>
    <source>
        <strain evidence="2">HyVt-26</strain>
    </source>
</reference>
<feature type="transmembrane region" description="Helical" evidence="1">
    <location>
        <begin position="44"/>
        <end position="61"/>
    </location>
</feature>
<accession>A0A831NS30</accession>
<sequence>MYSMSQISFLRFDHDQELSADLIAFPLIVAAMAVSAGWLEQQWLVILALALTFSFVIAAAANDNVHSLYARLESRLYRFQSKTRLPVDIPPDLGGAEILVAGMGRVGTGAYETIGAKRSLPGRSATRSEELLIPLVLR</sequence>
<comment type="caution">
    <text evidence="2">The sequence shown here is derived from an EMBL/GenBank/DDBJ whole genome shotgun (WGS) entry which is preliminary data.</text>
</comment>
<dbReference type="EMBL" id="DRCV01000121">
    <property type="protein sequence ID" value="HDK37913.1"/>
    <property type="molecule type" value="Genomic_DNA"/>
</dbReference>
<dbReference type="Proteomes" id="UP000885822">
    <property type="component" value="Unassembled WGS sequence"/>
</dbReference>
<proteinExistence type="predicted"/>
<keyword evidence="1" id="KW-1133">Transmembrane helix</keyword>
<feature type="transmembrane region" description="Helical" evidence="1">
    <location>
        <begin position="20"/>
        <end position="38"/>
    </location>
</feature>